<feature type="region of interest" description="Disordered" evidence="1">
    <location>
        <begin position="223"/>
        <end position="272"/>
    </location>
</feature>
<feature type="compositionally biased region" description="Polar residues" evidence="1">
    <location>
        <begin position="33"/>
        <end position="43"/>
    </location>
</feature>
<dbReference type="GeneID" id="39590011"/>
<dbReference type="RefSeq" id="XP_028471730.1">
    <property type="nucleotide sequence ID" value="XM_028620991.1"/>
</dbReference>
<dbReference type="AlphaFoldDB" id="A0A427XCU6"/>
<evidence type="ECO:0000313" key="2">
    <source>
        <dbReference type="EMBL" id="RSH76583.1"/>
    </source>
</evidence>
<organism evidence="2 3">
    <name type="scientific">Apiotrichum porosum</name>
    <dbReference type="NCBI Taxonomy" id="105984"/>
    <lineage>
        <taxon>Eukaryota</taxon>
        <taxon>Fungi</taxon>
        <taxon>Dikarya</taxon>
        <taxon>Basidiomycota</taxon>
        <taxon>Agaricomycotina</taxon>
        <taxon>Tremellomycetes</taxon>
        <taxon>Trichosporonales</taxon>
        <taxon>Trichosporonaceae</taxon>
        <taxon>Apiotrichum</taxon>
    </lineage>
</organism>
<evidence type="ECO:0000313" key="3">
    <source>
        <dbReference type="Proteomes" id="UP000279236"/>
    </source>
</evidence>
<evidence type="ECO:0000256" key="1">
    <source>
        <dbReference type="SAM" id="MobiDB-lite"/>
    </source>
</evidence>
<keyword evidence="3" id="KW-1185">Reference proteome</keyword>
<dbReference type="EMBL" id="RSCE01000023">
    <property type="protein sequence ID" value="RSH76583.1"/>
    <property type="molecule type" value="Genomic_DNA"/>
</dbReference>
<feature type="compositionally biased region" description="Polar residues" evidence="1">
    <location>
        <begin position="257"/>
        <end position="272"/>
    </location>
</feature>
<name>A0A427XCU6_9TREE</name>
<reference evidence="2 3" key="1">
    <citation type="submission" date="2018-11" db="EMBL/GenBank/DDBJ databases">
        <title>Genome sequence of Apiotrichum porosum DSM 27194.</title>
        <authorList>
            <person name="Aliyu H."/>
            <person name="Gorte O."/>
            <person name="Ochsenreither K."/>
        </authorList>
    </citation>
    <scope>NUCLEOTIDE SEQUENCE [LARGE SCALE GENOMIC DNA]</scope>
    <source>
        <strain evidence="2 3">DSM 27194</strain>
    </source>
</reference>
<comment type="caution">
    <text evidence="2">The sequence shown here is derived from an EMBL/GenBank/DDBJ whole genome shotgun (WGS) entry which is preliminary data.</text>
</comment>
<feature type="region of interest" description="Disordered" evidence="1">
    <location>
        <begin position="21"/>
        <end position="56"/>
    </location>
</feature>
<proteinExistence type="predicted"/>
<gene>
    <name evidence="2" type="ORF">EHS24_005468</name>
</gene>
<dbReference type="Proteomes" id="UP000279236">
    <property type="component" value="Unassembled WGS sequence"/>
</dbReference>
<accession>A0A427XCU6</accession>
<protein>
    <submittedName>
        <fullName evidence="2">Uncharacterized protein</fullName>
    </submittedName>
</protein>
<sequence>MSRTTASSSQFIGFSLSVGRSTQDSRAPYTPITPASLTVSPTTAAPPPNITRTAQTNLPVGTSTSARVIGQSWQSWVNTAVEVCECHTSCADRQRVVAQGSYVCRIVAEEGQDRINFPLRHKGAGETLMFGLKTYKVPLAAETTTFHVHKKDGDNMTYLYDVSRGDFQATTTTTGTDMRVVFDTLVNYLNDLRNAIQATSTARPPPFIASAFGTAPHEPSRRKRAALNQASQQVLPPPTPPPQASSTPPSGYRCSTRAASKQARSQIGTYPV</sequence>